<feature type="compositionally biased region" description="Pro residues" evidence="1">
    <location>
        <begin position="588"/>
        <end position="597"/>
    </location>
</feature>
<sequence length="721" mass="80433">MPSLQPHLTSFLKSLPPPPVNRNKLDELVRKTLSESQDKCSPENRKSQWEYLLKNDVFLLAANEGKALSGDPEEYYDDLSLKLDIILCFTEHEACEQTFPLLVLQELLETQTIGSCSRIFSWMETRADKLTEGMVPQKGKALVLLRTLNDLLRRLSKVGSTTIFCGRILTFLSGVFALGERSGVNLRGEYGPTWEGVQRPDKMRVDEEPSGANAESTAESDKMDVDNAKTSVAQNAEKKEDFYDVFWSLQLPFSKPPLFAKPETFGQFKEAVGRVLPVIKEATAKERAMMGSRAGLGPANTLKRKRELDEETNSNNEYFFAKFLTSPDLLDLEIADTHFRRQFLFQLLILLNHLLTFTKDAKSTWVSPRNRSLQMDFTLEESEAQWVHETLNKVTEELRQTTPNGRTFADTASALLEREKNWVKWKNELCTTFDKDPWSEEIDGKKVGLFEATKSIRDKMKEPPNDWEYKLGTAALTEIWETGYTDLEDLKNPFQPGEVKDFVKRIKQEDAKINLRKQRLERIAKSKAAAAPAPAKTPVENPTPAIVISSTETHAATQPDTTHRSEPTPGTLAAPRPVSGMGNSPIHPSLPPKPGSPSKPASSSQEPVKSATSSPSIAPIPSPVPAPVAAQVPAPAPEPVDPEIAKYEENKQQWAWLALRAARDLHLQHFGKIGTGDIEQLAQEIEKEKENRSKGLVVEEPGPVIEEGGQKDGEGDVKMDG</sequence>
<dbReference type="AlphaFoldDB" id="A0A8H4VIZ3"/>
<dbReference type="PANTHER" id="PTHR13265">
    <property type="entry name" value="THO COMPLEX SUBUNIT 1"/>
    <property type="match status" value="1"/>
</dbReference>
<dbReference type="InterPro" id="IPR021861">
    <property type="entry name" value="THO_THOC1"/>
</dbReference>
<dbReference type="EMBL" id="JAACJL010000057">
    <property type="protein sequence ID" value="KAF4611518.1"/>
    <property type="molecule type" value="Genomic_DNA"/>
</dbReference>
<accession>A0A8H4VIZ3</accession>
<dbReference type="GO" id="GO:0006406">
    <property type="term" value="P:mRNA export from nucleus"/>
    <property type="evidence" value="ECO:0007669"/>
    <property type="project" value="TreeGrafter"/>
</dbReference>
<gene>
    <name evidence="2" type="ORF">D9613_004115</name>
</gene>
<dbReference type="GO" id="GO:0000445">
    <property type="term" value="C:THO complex part of transcription export complex"/>
    <property type="evidence" value="ECO:0007669"/>
    <property type="project" value="TreeGrafter"/>
</dbReference>
<evidence type="ECO:0000256" key="1">
    <source>
        <dbReference type="SAM" id="MobiDB-lite"/>
    </source>
</evidence>
<evidence type="ECO:0000313" key="3">
    <source>
        <dbReference type="Proteomes" id="UP000521872"/>
    </source>
</evidence>
<comment type="caution">
    <text evidence="2">The sequence shown here is derived from an EMBL/GenBank/DDBJ whole genome shotgun (WGS) entry which is preliminary data.</text>
</comment>
<feature type="compositionally biased region" description="Basic and acidic residues" evidence="1">
    <location>
        <begin position="708"/>
        <end position="721"/>
    </location>
</feature>
<reference evidence="2 3" key="1">
    <citation type="submission" date="2019-12" db="EMBL/GenBank/DDBJ databases">
        <authorList>
            <person name="Floudas D."/>
            <person name="Bentzer J."/>
            <person name="Ahren D."/>
            <person name="Johansson T."/>
            <person name="Persson P."/>
            <person name="Tunlid A."/>
        </authorList>
    </citation>
    <scope>NUCLEOTIDE SEQUENCE [LARGE SCALE GENOMIC DNA]</scope>
    <source>
        <strain evidence="2 3">CBS 102.39</strain>
    </source>
</reference>
<dbReference type="Pfam" id="PF11957">
    <property type="entry name" value="efThoc1"/>
    <property type="match status" value="1"/>
</dbReference>
<name>A0A8H4VIZ3_9AGAR</name>
<feature type="region of interest" description="Disordered" evidence="1">
    <location>
        <begin position="195"/>
        <end position="224"/>
    </location>
</feature>
<dbReference type="Proteomes" id="UP000521872">
    <property type="component" value="Unassembled WGS sequence"/>
</dbReference>
<feature type="compositionally biased region" description="Basic and acidic residues" evidence="1">
    <location>
        <begin position="198"/>
        <end position="207"/>
    </location>
</feature>
<evidence type="ECO:0000313" key="2">
    <source>
        <dbReference type="EMBL" id="KAF4611518.1"/>
    </source>
</evidence>
<feature type="compositionally biased region" description="Low complexity" evidence="1">
    <location>
        <begin position="695"/>
        <end position="707"/>
    </location>
</feature>
<dbReference type="PANTHER" id="PTHR13265:SF0">
    <property type="entry name" value="HPR1"/>
    <property type="match status" value="1"/>
</dbReference>
<feature type="region of interest" description="Disordered" evidence="1">
    <location>
        <begin position="552"/>
        <end position="646"/>
    </location>
</feature>
<protein>
    <recommendedName>
        <fullName evidence="4">THO complex subunit 1</fullName>
    </recommendedName>
</protein>
<organism evidence="2 3">
    <name type="scientific">Agrocybe pediades</name>
    <dbReference type="NCBI Taxonomy" id="84607"/>
    <lineage>
        <taxon>Eukaryota</taxon>
        <taxon>Fungi</taxon>
        <taxon>Dikarya</taxon>
        <taxon>Basidiomycota</taxon>
        <taxon>Agaricomycotina</taxon>
        <taxon>Agaricomycetes</taxon>
        <taxon>Agaricomycetidae</taxon>
        <taxon>Agaricales</taxon>
        <taxon>Agaricineae</taxon>
        <taxon>Strophariaceae</taxon>
        <taxon>Agrocybe</taxon>
    </lineage>
</organism>
<evidence type="ECO:0008006" key="4">
    <source>
        <dbReference type="Google" id="ProtNLM"/>
    </source>
</evidence>
<feature type="region of interest" description="Disordered" evidence="1">
    <location>
        <begin position="688"/>
        <end position="721"/>
    </location>
</feature>
<keyword evidence="3" id="KW-1185">Reference proteome</keyword>
<proteinExistence type="predicted"/>